<dbReference type="CDD" id="cd01700">
    <property type="entry name" value="PolY_Pol_V_umuC"/>
    <property type="match status" value="1"/>
</dbReference>
<gene>
    <name evidence="5" type="ORF">MQE35_10320</name>
</gene>
<evidence type="ECO:0000313" key="5">
    <source>
        <dbReference type="EMBL" id="UOB19487.1"/>
    </source>
</evidence>
<accession>A0A9E6ZP57</accession>
<evidence type="ECO:0000259" key="4">
    <source>
        <dbReference type="PROSITE" id="PS50173"/>
    </source>
</evidence>
<evidence type="ECO:0000256" key="1">
    <source>
        <dbReference type="ARBA" id="ARBA00010945"/>
    </source>
</evidence>
<dbReference type="SUPFAM" id="SSF56672">
    <property type="entry name" value="DNA/RNA polymerases"/>
    <property type="match status" value="1"/>
</dbReference>
<dbReference type="Gene3D" id="3.30.1490.100">
    <property type="entry name" value="DNA polymerase, Y-family, little finger domain"/>
    <property type="match status" value="1"/>
</dbReference>
<dbReference type="InterPro" id="IPR050116">
    <property type="entry name" value="DNA_polymerase-Y"/>
</dbReference>
<dbReference type="RefSeq" id="WP_255846104.1">
    <property type="nucleotide sequence ID" value="NZ_CP094358.1"/>
</dbReference>
<dbReference type="PROSITE" id="PS50173">
    <property type="entry name" value="UMUC"/>
    <property type="match status" value="1"/>
</dbReference>
<dbReference type="KEGG" id="fbm:MQE35_10320"/>
<dbReference type="Pfam" id="PF13438">
    <property type="entry name" value="DUF4113"/>
    <property type="match status" value="1"/>
</dbReference>
<dbReference type="InterPro" id="IPR043128">
    <property type="entry name" value="Rev_trsase/Diguanyl_cyclase"/>
</dbReference>
<dbReference type="GO" id="GO:0042276">
    <property type="term" value="P:error-prone translesion synthesis"/>
    <property type="evidence" value="ECO:0007669"/>
    <property type="project" value="TreeGrafter"/>
</dbReference>
<name>A0A9E6ZP57_9FLAO</name>
<keyword evidence="3" id="KW-0742">SOS response</keyword>
<dbReference type="Pfam" id="PF11799">
    <property type="entry name" value="IMS_C"/>
    <property type="match status" value="1"/>
</dbReference>
<evidence type="ECO:0000256" key="2">
    <source>
        <dbReference type="ARBA" id="ARBA00023199"/>
    </source>
</evidence>
<dbReference type="PANTHER" id="PTHR11076:SF33">
    <property type="entry name" value="DNA POLYMERASE KAPPA"/>
    <property type="match status" value="1"/>
</dbReference>
<comment type="similarity">
    <text evidence="1">Belongs to the DNA polymerase type-Y family.</text>
</comment>
<protein>
    <submittedName>
        <fullName evidence="5">Y-family DNA polymerase</fullName>
    </submittedName>
</protein>
<evidence type="ECO:0000313" key="6">
    <source>
        <dbReference type="Proteomes" id="UP000831290"/>
    </source>
</evidence>
<organism evidence="5 6">
    <name type="scientific">Abyssalbus ytuae</name>
    <dbReference type="NCBI Taxonomy" id="2926907"/>
    <lineage>
        <taxon>Bacteria</taxon>
        <taxon>Pseudomonadati</taxon>
        <taxon>Bacteroidota</taxon>
        <taxon>Flavobacteriia</taxon>
        <taxon>Flavobacteriales</taxon>
        <taxon>Flavobacteriaceae</taxon>
        <taxon>Abyssalbus</taxon>
    </lineage>
</organism>
<dbReference type="Pfam" id="PF00817">
    <property type="entry name" value="IMS"/>
    <property type="match status" value="1"/>
</dbReference>
<dbReference type="InterPro" id="IPR017961">
    <property type="entry name" value="DNA_pol_Y-fam_little_finger"/>
</dbReference>
<evidence type="ECO:0000256" key="3">
    <source>
        <dbReference type="ARBA" id="ARBA00023236"/>
    </source>
</evidence>
<keyword evidence="2" id="KW-0741">SOS mutagenesis</keyword>
<dbReference type="EMBL" id="CP094358">
    <property type="protein sequence ID" value="UOB19487.1"/>
    <property type="molecule type" value="Genomic_DNA"/>
</dbReference>
<dbReference type="GO" id="GO:0003684">
    <property type="term" value="F:damaged DNA binding"/>
    <property type="evidence" value="ECO:0007669"/>
    <property type="project" value="InterPro"/>
</dbReference>
<dbReference type="GO" id="GO:0003887">
    <property type="term" value="F:DNA-directed DNA polymerase activity"/>
    <property type="evidence" value="ECO:0007669"/>
    <property type="project" value="UniProtKB-KW"/>
</dbReference>
<reference evidence="5" key="1">
    <citation type="submission" date="2022-03" db="EMBL/GenBank/DDBJ databases">
        <title>Description of Abyssus ytuae gen. nov., sp. nov., a novel member of the family Flavobacteriaceae isolated from the sediment of Mariana Trench.</title>
        <authorList>
            <person name="Zhang J."/>
            <person name="Xu X."/>
        </authorList>
    </citation>
    <scope>NUCLEOTIDE SEQUENCE</scope>
    <source>
        <strain evidence="5">MT3330</strain>
    </source>
</reference>
<proteinExistence type="inferred from homology"/>
<keyword evidence="6" id="KW-1185">Reference proteome</keyword>
<keyword evidence="2" id="KW-0227">DNA damage</keyword>
<sequence>MFALVDCNNFYASCERVFKPQLNNQPVAILSNNDGCVISRSDEAKALGLPMAAPAFKYKMFFRENNIHVFSSNYPLYGDMSTRVMNILKQFTPNVEIYSIDEAFLKFEGFERLDFNEYGNKIKNRVDQWTGMPISIGIAPTKALAKIANKIAKKFKNKTNGVYVIDSEEKRIKALKWTPIEAVWGIGRGHSKRLQERNIKTAYEFTQLSDEWVRKNMAVIGLRLKKDLEGQPTLDLDDDVTSSKKAIATTRSFEYTFSDIDNIKERISTFASSCAEKLRKQHSSCNMIIVFLKSDKHKKGDLQHRASILVPLPYATDSTLTISNYAVKAVPSIYKQGIKYKKAGVIVSGLVPTNSRQLDLFIQDNPKHHLLMKAIDNLNNKYGSYKIKVANQDLKRTWKMRQEHLSPRYTTNINEIIEVNCC</sequence>
<dbReference type="GO" id="GO:0009432">
    <property type="term" value="P:SOS response"/>
    <property type="evidence" value="ECO:0007669"/>
    <property type="project" value="UniProtKB-KW"/>
</dbReference>
<dbReference type="GO" id="GO:0006281">
    <property type="term" value="P:DNA repair"/>
    <property type="evidence" value="ECO:0007669"/>
    <property type="project" value="InterPro"/>
</dbReference>
<dbReference type="AlphaFoldDB" id="A0A9E6ZP57"/>
<feature type="domain" description="UmuC" evidence="4">
    <location>
        <begin position="2"/>
        <end position="187"/>
    </location>
</feature>
<dbReference type="InterPro" id="IPR043502">
    <property type="entry name" value="DNA/RNA_pol_sf"/>
</dbReference>
<dbReference type="Proteomes" id="UP000831290">
    <property type="component" value="Chromosome"/>
</dbReference>
<dbReference type="PANTHER" id="PTHR11076">
    <property type="entry name" value="DNA REPAIR POLYMERASE UMUC / TRANSFERASE FAMILY MEMBER"/>
    <property type="match status" value="1"/>
</dbReference>
<dbReference type="InterPro" id="IPR025188">
    <property type="entry name" value="DUF4113"/>
</dbReference>
<dbReference type="InterPro" id="IPR001126">
    <property type="entry name" value="UmuC"/>
</dbReference>
<dbReference type="Gene3D" id="3.40.1170.60">
    <property type="match status" value="1"/>
</dbReference>
<dbReference type="Gene3D" id="3.30.70.270">
    <property type="match status" value="1"/>
</dbReference>
<dbReference type="InterPro" id="IPR036775">
    <property type="entry name" value="DNA_pol_Y-fam_lit_finger_sf"/>
</dbReference>